<gene>
    <name evidence="1" type="ORF">QO002_005392</name>
</gene>
<dbReference type="Proteomes" id="UP001230207">
    <property type="component" value="Unassembled WGS sequence"/>
</dbReference>
<evidence type="ECO:0000313" key="1">
    <source>
        <dbReference type="EMBL" id="MDQ0323186.1"/>
    </source>
</evidence>
<dbReference type="EMBL" id="JAUSVF010000003">
    <property type="protein sequence ID" value="MDQ0323186.1"/>
    <property type="molecule type" value="Genomic_DNA"/>
</dbReference>
<reference evidence="1 2" key="1">
    <citation type="submission" date="2023-07" db="EMBL/GenBank/DDBJ databases">
        <title>Genomic Encyclopedia of Type Strains, Phase IV (KMG-IV): sequencing the most valuable type-strain genomes for metagenomic binning, comparative biology and taxonomic classification.</title>
        <authorList>
            <person name="Goeker M."/>
        </authorList>
    </citation>
    <scope>NUCLEOTIDE SEQUENCE [LARGE SCALE GENOMIC DNA]</scope>
    <source>
        <strain evidence="1 2">DSM 1112</strain>
    </source>
</reference>
<keyword evidence="2" id="KW-1185">Reference proteome</keyword>
<name>A0ABU0BY46_9HYPH</name>
<accession>A0ABU0BY46</accession>
<proteinExistence type="predicted"/>
<organism evidence="1 2">
    <name type="scientific">Pararhizobium capsulatum DSM 1112</name>
    <dbReference type="NCBI Taxonomy" id="1121113"/>
    <lineage>
        <taxon>Bacteria</taxon>
        <taxon>Pseudomonadati</taxon>
        <taxon>Pseudomonadota</taxon>
        <taxon>Alphaproteobacteria</taxon>
        <taxon>Hyphomicrobiales</taxon>
        <taxon>Rhizobiaceae</taxon>
        <taxon>Rhizobium/Agrobacterium group</taxon>
        <taxon>Pararhizobium</taxon>
    </lineage>
</organism>
<comment type="caution">
    <text evidence="1">The sequence shown here is derived from an EMBL/GenBank/DDBJ whole genome shotgun (WGS) entry which is preliminary data.</text>
</comment>
<sequence length="71" mass="8093">MKPNVNGWEETVFFYNLSRRTMTIVVDDIVTVLGPFKDEDDASTAALKFCLAQQVVPQAHLWLKTSRTVLH</sequence>
<protein>
    <submittedName>
        <fullName evidence="1">Uncharacterized protein</fullName>
    </submittedName>
</protein>
<evidence type="ECO:0000313" key="2">
    <source>
        <dbReference type="Proteomes" id="UP001230207"/>
    </source>
</evidence>